<dbReference type="InterPro" id="IPR014284">
    <property type="entry name" value="RNA_pol_sigma-70_dom"/>
</dbReference>
<accession>A0ABW2ACT0</accession>
<evidence type="ECO:0000256" key="5">
    <source>
        <dbReference type="ARBA" id="ARBA00023163"/>
    </source>
</evidence>
<comment type="similarity">
    <text evidence="1">Belongs to the sigma-70 factor family. ECF subfamily.</text>
</comment>
<dbReference type="Gene3D" id="1.10.1740.10">
    <property type="match status" value="1"/>
</dbReference>
<evidence type="ECO:0000259" key="7">
    <source>
        <dbReference type="Pfam" id="PF08281"/>
    </source>
</evidence>
<keyword evidence="9" id="KW-0548">Nucleotidyltransferase</keyword>
<dbReference type="InterPro" id="IPR039425">
    <property type="entry name" value="RNA_pol_sigma-70-like"/>
</dbReference>
<dbReference type="Gene3D" id="1.10.10.10">
    <property type="entry name" value="Winged helix-like DNA-binding domain superfamily/Winged helix DNA-binding domain"/>
    <property type="match status" value="1"/>
</dbReference>
<dbReference type="Gene3D" id="3.10.450.50">
    <property type="match status" value="1"/>
</dbReference>
<evidence type="ECO:0000259" key="6">
    <source>
        <dbReference type="Pfam" id="PF04542"/>
    </source>
</evidence>
<evidence type="ECO:0000256" key="1">
    <source>
        <dbReference type="ARBA" id="ARBA00010641"/>
    </source>
</evidence>
<dbReference type="InterPro" id="IPR036388">
    <property type="entry name" value="WH-like_DNA-bd_sf"/>
</dbReference>
<dbReference type="InterPro" id="IPR013249">
    <property type="entry name" value="RNA_pol_sigma70_r4_t2"/>
</dbReference>
<dbReference type="PANTHER" id="PTHR43133:SF65">
    <property type="entry name" value="ECF RNA POLYMERASE SIGMA FACTOR SIGG"/>
    <property type="match status" value="1"/>
</dbReference>
<dbReference type="InterPro" id="IPR013325">
    <property type="entry name" value="RNA_pol_sigma_r2"/>
</dbReference>
<keyword evidence="10" id="KW-1185">Reference proteome</keyword>
<dbReference type="PANTHER" id="PTHR43133">
    <property type="entry name" value="RNA POLYMERASE ECF-TYPE SIGMA FACTO"/>
    <property type="match status" value="1"/>
</dbReference>
<dbReference type="NCBIfam" id="TIGR02937">
    <property type="entry name" value="sigma70-ECF"/>
    <property type="match status" value="1"/>
</dbReference>
<dbReference type="NCBIfam" id="NF006089">
    <property type="entry name" value="PRK08241.1"/>
    <property type="match status" value="1"/>
</dbReference>
<feature type="domain" description="RNA polymerase sigma factor 70 region 4 type 2" evidence="7">
    <location>
        <begin position="136"/>
        <end position="186"/>
    </location>
</feature>
<dbReference type="InterPro" id="IPR013324">
    <property type="entry name" value="RNA_pol_sigma_r3/r4-like"/>
</dbReference>
<dbReference type="SUPFAM" id="SSF88659">
    <property type="entry name" value="Sigma3 and sigma4 domains of RNA polymerase sigma factors"/>
    <property type="match status" value="1"/>
</dbReference>
<dbReference type="EMBL" id="JBHSWH010000001">
    <property type="protein sequence ID" value="MFC6704550.1"/>
    <property type="molecule type" value="Genomic_DNA"/>
</dbReference>
<feature type="domain" description="SnoaL-like" evidence="8">
    <location>
        <begin position="212"/>
        <end position="307"/>
    </location>
</feature>
<dbReference type="Pfam" id="PF04542">
    <property type="entry name" value="Sigma70_r2"/>
    <property type="match status" value="1"/>
</dbReference>
<dbReference type="SUPFAM" id="SSF88946">
    <property type="entry name" value="Sigma2 domain of RNA polymerase sigma factors"/>
    <property type="match status" value="1"/>
</dbReference>
<dbReference type="Pfam" id="PF12680">
    <property type="entry name" value="SnoaL_2"/>
    <property type="match status" value="1"/>
</dbReference>
<keyword evidence="9" id="KW-0808">Transferase</keyword>
<organism evidence="9 10">
    <name type="scientific">Flexivirga alba</name>
    <dbReference type="NCBI Taxonomy" id="702742"/>
    <lineage>
        <taxon>Bacteria</taxon>
        <taxon>Bacillati</taxon>
        <taxon>Actinomycetota</taxon>
        <taxon>Actinomycetes</taxon>
        <taxon>Micrococcales</taxon>
        <taxon>Dermacoccaceae</taxon>
        <taxon>Flexivirga</taxon>
    </lineage>
</organism>
<evidence type="ECO:0000256" key="4">
    <source>
        <dbReference type="ARBA" id="ARBA00023082"/>
    </source>
</evidence>
<reference evidence="10" key="1">
    <citation type="journal article" date="2019" name="Int. J. Syst. Evol. Microbiol.">
        <title>The Global Catalogue of Microorganisms (GCM) 10K type strain sequencing project: providing services to taxonomists for standard genome sequencing and annotation.</title>
        <authorList>
            <consortium name="The Broad Institute Genomics Platform"/>
            <consortium name="The Broad Institute Genome Sequencing Center for Infectious Disease"/>
            <person name="Wu L."/>
            <person name="Ma J."/>
        </authorList>
    </citation>
    <scope>NUCLEOTIDE SEQUENCE [LARGE SCALE GENOMIC DNA]</scope>
    <source>
        <strain evidence="10">CCUG 58127</strain>
    </source>
</reference>
<evidence type="ECO:0000259" key="8">
    <source>
        <dbReference type="Pfam" id="PF12680"/>
    </source>
</evidence>
<keyword evidence="4" id="KW-0731">Sigma factor</keyword>
<dbReference type="NCBIfam" id="TIGR02960">
    <property type="entry name" value="SigX5"/>
    <property type="match status" value="1"/>
</dbReference>
<dbReference type="InterPro" id="IPR037401">
    <property type="entry name" value="SnoaL-like"/>
</dbReference>
<name>A0ABW2ACT0_9MICO</name>
<evidence type="ECO:0000256" key="3">
    <source>
        <dbReference type="ARBA" id="ARBA00023015"/>
    </source>
</evidence>
<dbReference type="RefSeq" id="WP_382404806.1">
    <property type="nucleotide sequence ID" value="NZ_JBHSWH010000001.1"/>
</dbReference>
<dbReference type="InterPro" id="IPR032710">
    <property type="entry name" value="NTF2-like_dom_sf"/>
</dbReference>
<comment type="caution">
    <text evidence="9">The sequence shown here is derived from an EMBL/GenBank/DDBJ whole genome shotgun (WGS) entry which is preliminary data.</text>
</comment>
<dbReference type="InterPro" id="IPR007627">
    <property type="entry name" value="RNA_pol_sigma70_r2"/>
</dbReference>
<proteinExistence type="inferred from homology"/>
<dbReference type="InterPro" id="IPR014305">
    <property type="entry name" value="RNA_pol_sigma-G_actinobac"/>
</dbReference>
<dbReference type="EC" id="2.7.7.6" evidence="9"/>
<keyword evidence="5" id="KW-0804">Transcription</keyword>
<sequence length="353" mass="39094">MTENTDQDVDFAALVERHRAELHAHCYRMLGSVYDADDAVQDTLIRAWRGAAGLRDGHAVRSWLYTIATNVCLTELRRRSRRGLPHDFSPAAEPHTPPGIPMAESVWIEPYPDSSLPPGKASPEAAYDQREAVELAFIAALQHLNARQRAVLILRDVLGFSAAEAATCLSTTVASVNSGLQRARAAVGERVPQRTQQATVRALGDDALRGLVERYVAAWETCDVAAFTAILTEDVTFAMPPLATWYTPRTSVETWARESPLNGEWRWKVTLSSANAQPALAFYAWDEAARTHLPFALNVLTLRGDRVCDVTAFIVRSTDAPDDGSYQRFPEQPMDQRSLSATYERFGLPARLD</sequence>
<dbReference type="Pfam" id="PF08281">
    <property type="entry name" value="Sigma70_r4_2"/>
    <property type="match status" value="1"/>
</dbReference>
<keyword evidence="3" id="KW-0805">Transcription regulation</keyword>
<evidence type="ECO:0000313" key="10">
    <source>
        <dbReference type="Proteomes" id="UP001596298"/>
    </source>
</evidence>
<protein>
    <submittedName>
        <fullName evidence="9">RNA polymerase subunit sigma-70</fullName>
        <ecNumber evidence="9">2.7.7.6</ecNumber>
    </submittedName>
</protein>
<evidence type="ECO:0000313" key="9">
    <source>
        <dbReference type="EMBL" id="MFC6704550.1"/>
    </source>
</evidence>
<gene>
    <name evidence="9" type="ORF">ACFQDH_04525</name>
</gene>
<evidence type="ECO:0000256" key="2">
    <source>
        <dbReference type="ARBA" id="ARBA00011344"/>
    </source>
</evidence>
<dbReference type="Proteomes" id="UP001596298">
    <property type="component" value="Unassembled WGS sequence"/>
</dbReference>
<feature type="domain" description="RNA polymerase sigma-70 region 2" evidence="6">
    <location>
        <begin position="14"/>
        <end position="82"/>
    </location>
</feature>
<dbReference type="GO" id="GO:0003899">
    <property type="term" value="F:DNA-directed RNA polymerase activity"/>
    <property type="evidence" value="ECO:0007669"/>
    <property type="project" value="UniProtKB-EC"/>
</dbReference>
<dbReference type="SUPFAM" id="SSF54427">
    <property type="entry name" value="NTF2-like"/>
    <property type="match status" value="1"/>
</dbReference>
<comment type="subunit">
    <text evidence="2">Interacts transiently with the RNA polymerase catalytic core formed by RpoA, RpoB, RpoC and RpoZ (2 alpha, 1 beta, 1 beta' and 1 omega subunit) to form the RNA polymerase holoenzyme that can initiate transcription.</text>
</comment>